<evidence type="ECO:0000313" key="2">
    <source>
        <dbReference type="EMBL" id="KAG6373164.1"/>
    </source>
</evidence>
<sequence>MAKRKNRHVYDGVAPTRHTTCSNAGCNGVADQLAKLGTVLESPTKVVKRGRVSVPDSEPVNALTPQRNKPDALKCQASQSMRRKPAQQQLPPPASSDAELDEPLIIPKPVLCPAIPGDRFGFQTRAALPPSYIGAQTVAEYTAEQAAPQECLADVQSASHQRSRSVIASMSPAAPVHATGRTHAHQRSRAAPLDALPTGGCCTPWSAAGIHSHDPNLNTSNELPTAAPGQGHRQLPVPPIRAPGQTLGMFRPAHGRRRSCSLILSRHQQTNLDPRQQPQHQLGLESTVRHAMPTRSGHVLEQIMEGTSPEWLHSGITEEPFDNSAAVDPVSNAEEEGRFDWNKTHDASGSDTEFFTQAAEAEIGADSMFEMDTISRMDDGAAIEDAEEYFNLDAVNSDNSEVERECILTREMIVESTRRICEHFHGHEDIPQDVTMSDPFASDINLDVDIQDTVDFDWLAHAGFHGANIHHQAPVRLPPPSRQQPTSDHHQCETG</sequence>
<dbReference type="AlphaFoldDB" id="A0A8I2YIV2"/>
<accession>A0A8I2YIV2</accession>
<proteinExistence type="predicted"/>
<organism evidence="2 3">
    <name type="scientific">Boletus reticuloceps</name>
    <dbReference type="NCBI Taxonomy" id="495285"/>
    <lineage>
        <taxon>Eukaryota</taxon>
        <taxon>Fungi</taxon>
        <taxon>Dikarya</taxon>
        <taxon>Basidiomycota</taxon>
        <taxon>Agaricomycotina</taxon>
        <taxon>Agaricomycetes</taxon>
        <taxon>Agaricomycetidae</taxon>
        <taxon>Boletales</taxon>
        <taxon>Boletineae</taxon>
        <taxon>Boletaceae</taxon>
        <taxon>Boletoideae</taxon>
        <taxon>Boletus</taxon>
    </lineage>
</organism>
<feature type="region of interest" description="Disordered" evidence="1">
    <location>
        <begin position="49"/>
        <end position="100"/>
    </location>
</feature>
<feature type="region of interest" description="Disordered" evidence="1">
    <location>
        <begin position="217"/>
        <end position="237"/>
    </location>
</feature>
<gene>
    <name evidence="2" type="ORF">JVT61DRAFT_6781</name>
</gene>
<reference evidence="2" key="1">
    <citation type="submission" date="2021-03" db="EMBL/GenBank/DDBJ databases">
        <title>Evolutionary innovations through gain and loss of genes in the ectomycorrhizal Boletales.</title>
        <authorList>
            <person name="Wu G."/>
            <person name="Miyauchi S."/>
            <person name="Morin E."/>
            <person name="Yang Z.-L."/>
            <person name="Xu J."/>
            <person name="Martin F.M."/>
        </authorList>
    </citation>
    <scope>NUCLEOTIDE SEQUENCE</scope>
    <source>
        <strain evidence="2">BR01</strain>
    </source>
</reference>
<name>A0A8I2YIV2_9AGAM</name>
<dbReference type="EMBL" id="JAGFBS010000023">
    <property type="protein sequence ID" value="KAG6373164.1"/>
    <property type="molecule type" value="Genomic_DNA"/>
</dbReference>
<comment type="caution">
    <text evidence="2">The sequence shown here is derived from an EMBL/GenBank/DDBJ whole genome shotgun (WGS) entry which is preliminary data.</text>
</comment>
<protein>
    <submittedName>
        <fullName evidence="2">Uncharacterized protein</fullName>
    </submittedName>
</protein>
<feature type="region of interest" description="Disordered" evidence="1">
    <location>
        <begin position="471"/>
        <end position="495"/>
    </location>
</feature>
<dbReference type="Proteomes" id="UP000683000">
    <property type="component" value="Unassembled WGS sequence"/>
</dbReference>
<keyword evidence="3" id="KW-1185">Reference proteome</keyword>
<evidence type="ECO:0000313" key="3">
    <source>
        <dbReference type="Proteomes" id="UP000683000"/>
    </source>
</evidence>
<evidence type="ECO:0000256" key="1">
    <source>
        <dbReference type="SAM" id="MobiDB-lite"/>
    </source>
</evidence>